<dbReference type="AlphaFoldDB" id="A0A0B2UHY9"/>
<dbReference type="Proteomes" id="UP000031036">
    <property type="component" value="Unassembled WGS sequence"/>
</dbReference>
<accession>A0A0B2UHY9</accession>
<protein>
    <submittedName>
        <fullName evidence="1">Uncharacterized protein</fullName>
    </submittedName>
</protein>
<proteinExistence type="predicted"/>
<name>A0A0B2UHY9_TOXCA</name>
<dbReference type="EMBL" id="JPKZ01022854">
    <property type="protein sequence ID" value="KHN70691.1"/>
    <property type="molecule type" value="Genomic_DNA"/>
</dbReference>
<evidence type="ECO:0000313" key="2">
    <source>
        <dbReference type="Proteomes" id="UP000031036"/>
    </source>
</evidence>
<sequence length="86" mass="9747">MIERKSSIEARLYVTRITETRFVHLTPMKLTGITPSHDAASVGRNFESTFARTGWMTFQTKLNAQTQDTFTFAQLFQPSVAFGIKS</sequence>
<evidence type="ECO:0000313" key="1">
    <source>
        <dbReference type="EMBL" id="KHN70691.1"/>
    </source>
</evidence>
<organism evidence="1 2">
    <name type="scientific">Toxocara canis</name>
    <name type="common">Canine roundworm</name>
    <dbReference type="NCBI Taxonomy" id="6265"/>
    <lineage>
        <taxon>Eukaryota</taxon>
        <taxon>Metazoa</taxon>
        <taxon>Ecdysozoa</taxon>
        <taxon>Nematoda</taxon>
        <taxon>Chromadorea</taxon>
        <taxon>Rhabditida</taxon>
        <taxon>Spirurina</taxon>
        <taxon>Ascaridomorpha</taxon>
        <taxon>Ascaridoidea</taxon>
        <taxon>Toxocaridae</taxon>
        <taxon>Toxocara</taxon>
    </lineage>
</organism>
<keyword evidence="2" id="KW-1185">Reference proteome</keyword>
<reference evidence="1 2" key="1">
    <citation type="submission" date="2014-11" db="EMBL/GenBank/DDBJ databases">
        <title>Genetic blueprint of the zoonotic pathogen Toxocara canis.</title>
        <authorList>
            <person name="Zhu X.-Q."/>
            <person name="Korhonen P.K."/>
            <person name="Cai H."/>
            <person name="Young N.D."/>
            <person name="Nejsum P."/>
            <person name="von Samson-Himmelstjerna G."/>
            <person name="Boag P.R."/>
            <person name="Tan P."/>
            <person name="Li Q."/>
            <person name="Min J."/>
            <person name="Yang Y."/>
            <person name="Wang X."/>
            <person name="Fang X."/>
            <person name="Hall R.S."/>
            <person name="Hofmann A."/>
            <person name="Sternberg P.W."/>
            <person name="Jex A.R."/>
            <person name="Gasser R.B."/>
        </authorList>
    </citation>
    <scope>NUCLEOTIDE SEQUENCE [LARGE SCALE GENOMIC DNA]</scope>
    <source>
        <strain evidence="1">PN_DK_2014</strain>
    </source>
</reference>
<gene>
    <name evidence="1" type="ORF">Tcan_10252</name>
</gene>
<comment type="caution">
    <text evidence="1">The sequence shown here is derived from an EMBL/GenBank/DDBJ whole genome shotgun (WGS) entry which is preliminary data.</text>
</comment>